<evidence type="ECO:0000256" key="4">
    <source>
        <dbReference type="ARBA" id="ARBA00023159"/>
    </source>
</evidence>
<dbReference type="Gene3D" id="1.10.10.60">
    <property type="entry name" value="Homeodomain-like"/>
    <property type="match status" value="1"/>
</dbReference>
<dbReference type="InterPro" id="IPR018060">
    <property type="entry name" value="HTH_AraC"/>
</dbReference>
<keyword evidence="3" id="KW-0805">Transcription regulation</keyword>
<comment type="cofactor">
    <cofactor evidence="1">
        <name>Zn(2+)</name>
        <dbReference type="ChEBI" id="CHEBI:29105"/>
    </cofactor>
</comment>
<dbReference type="InterPro" id="IPR009057">
    <property type="entry name" value="Homeodomain-like_sf"/>
</dbReference>
<evidence type="ECO:0000256" key="5">
    <source>
        <dbReference type="ARBA" id="ARBA00023163"/>
    </source>
</evidence>
<name>A0ABR4LK95_9EURO</name>
<gene>
    <name evidence="7" type="ORF">BJX67DRAFT_360318</name>
</gene>
<comment type="caution">
    <text evidence="7">The sequence shown here is derived from an EMBL/GenBank/DDBJ whole genome shotgun (WGS) entry which is preliminary data.</text>
</comment>
<keyword evidence="5" id="KW-0804">Transcription</keyword>
<keyword evidence="2" id="KW-0489">Methyltransferase</keyword>
<evidence type="ECO:0000313" key="7">
    <source>
        <dbReference type="EMBL" id="KAL2864797.1"/>
    </source>
</evidence>
<keyword evidence="4" id="KW-0010">Activator</keyword>
<dbReference type="GeneID" id="98144829"/>
<dbReference type="EMBL" id="JBFXLQ010000037">
    <property type="protein sequence ID" value="KAL2864797.1"/>
    <property type="molecule type" value="Genomic_DNA"/>
</dbReference>
<protein>
    <submittedName>
        <fullName evidence="7">Metal binding domain of Ada-domain-containing protein</fullName>
    </submittedName>
</protein>
<evidence type="ECO:0000259" key="6">
    <source>
        <dbReference type="PROSITE" id="PS01124"/>
    </source>
</evidence>
<evidence type="ECO:0000256" key="2">
    <source>
        <dbReference type="ARBA" id="ARBA00022603"/>
    </source>
</evidence>
<evidence type="ECO:0000313" key="8">
    <source>
        <dbReference type="Proteomes" id="UP001610432"/>
    </source>
</evidence>
<keyword evidence="8" id="KW-1185">Reference proteome</keyword>
<dbReference type="Pfam" id="PF02805">
    <property type="entry name" value="Ada_Zn_binding"/>
    <property type="match status" value="1"/>
</dbReference>
<dbReference type="Proteomes" id="UP001610432">
    <property type="component" value="Unassembled WGS sequence"/>
</dbReference>
<dbReference type="InterPro" id="IPR004026">
    <property type="entry name" value="Ada_DNA_repair_Zn-bd"/>
</dbReference>
<keyword evidence="2" id="KW-0808">Transferase</keyword>
<evidence type="ECO:0000256" key="3">
    <source>
        <dbReference type="ARBA" id="ARBA00023015"/>
    </source>
</evidence>
<reference evidence="7 8" key="1">
    <citation type="submission" date="2024-07" db="EMBL/GenBank/DDBJ databases">
        <title>Section-level genome sequencing and comparative genomics of Aspergillus sections Usti and Cavernicolus.</title>
        <authorList>
            <consortium name="Lawrence Berkeley National Laboratory"/>
            <person name="Nybo J.L."/>
            <person name="Vesth T.C."/>
            <person name="Theobald S."/>
            <person name="Frisvad J.C."/>
            <person name="Larsen T.O."/>
            <person name="Kjaerboelling I."/>
            <person name="Rothschild-Mancinelli K."/>
            <person name="Lyhne E.K."/>
            <person name="Kogle M.E."/>
            <person name="Barry K."/>
            <person name="Clum A."/>
            <person name="Na H."/>
            <person name="Ledsgaard L."/>
            <person name="Lin J."/>
            <person name="Lipzen A."/>
            <person name="Kuo A."/>
            <person name="Riley R."/>
            <person name="Mondo S."/>
            <person name="Labutti K."/>
            <person name="Haridas S."/>
            <person name="Pangalinan J."/>
            <person name="Salamov A.A."/>
            <person name="Simmons B.A."/>
            <person name="Magnuson J.K."/>
            <person name="Chen J."/>
            <person name="Drula E."/>
            <person name="Henrissat B."/>
            <person name="Wiebenga A."/>
            <person name="Lubbers R.J."/>
            <person name="Gomes A.C."/>
            <person name="Macurrencykelacurrency M.R."/>
            <person name="Stajich J."/>
            <person name="Grigoriev I.V."/>
            <person name="Mortensen U.H."/>
            <person name="De Vries R.P."/>
            <person name="Baker S.E."/>
            <person name="Andersen M.R."/>
        </authorList>
    </citation>
    <scope>NUCLEOTIDE SEQUENCE [LARGE SCALE GENOMIC DNA]</scope>
    <source>
        <strain evidence="7 8">CBS 449.75</strain>
    </source>
</reference>
<dbReference type="Pfam" id="PF00165">
    <property type="entry name" value="HTH_AraC"/>
    <property type="match status" value="1"/>
</dbReference>
<evidence type="ECO:0000256" key="1">
    <source>
        <dbReference type="ARBA" id="ARBA00001947"/>
    </source>
</evidence>
<feature type="domain" description="HTH araC/xylS-type" evidence="6">
    <location>
        <begin position="99"/>
        <end position="147"/>
    </location>
</feature>
<dbReference type="Gene3D" id="3.40.10.10">
    <property type="entry name" value="DNA Methylphosphotriester Repair Domain"/>
    <property type="match status" value="1"/>
</dbReference>
<dbReference type="SUPFAM" id="SSF46689">
    <property type="entry name" value="Homeodomain-like"/>
    <property type="match status" value="1"/>
</dbReference>
<sequence>MHTQPGSPVIPNLFQSSHSRWVALTHRAPSSHSSFLYGVKSTKIYCRPTCPARLARRANVVFYDTEDQARRDGFRPCRRCKPDKAGFVGEREEVVTRTIALLRIKKDELTMKRGLKELAKEVGVTPSYLCRVFKKTMGVTVRAYMMEFEREGSEDETESSVQSPNELGSDLAEVATGPLTSEIPARSRLPMPVDSLKGGLEEQNVGDVKEALDFNFNLDEWIWTENFLNDSIYECTT</sequence>
<proteinExistence type="predicted"/>
<organism evidence="7 8">
    <name type="scientific">Aspergillus lucknowensis</name>
    <dbReference type="NCBI Taxonomy" id="176173"/>
    <lineage>
        <taxon>Eukaryota</taxon>
        <taxon>Fungi</taxon>
        <taxon>Dikarya</taxon>
        <taxon>Ascomycota</taxon>
        <taxon>Pezizomycotina</taxon>
        <taxon>Eurotiomycetes</taxon>
        <taxon>Eurotiomycetidae</taxon>
        <taxon>Eurotiales</taxon>
        <taxon>Aspergillaceae</taxon>
        <taxon>Aspergillus</taxon>
        <taxon>Aspergillus subgen. Nidulantes</taxon>
    </lineage>
</organism>
<dbReference type="RefSeq" id="XP_070883776.1">
    <property type="nucleotide sequence ID" value="XM_071029757.1"/>
</dbReference>
<dbReference type="InterPro" id="IPR035451">
    <property type="entry name" value="Ada-like_dom_sf"/>
</dbReference>
<accession>A0ABR4LK95</accession>
<dbReference type="PROSITE" id="PS01124">
    <property type="entry name" value="HTH_ARAC_FAMILY_2"/>
    <property type="match status" value="1"/>
</dbReference>
<dbReference type="SUPFAM" id="SSF57884">
    <property type="entry name" value="Ada DNA repair protein, N-terminal domain (N-Ada 10)"/>
    <property type="match status" value="1"/>
</dbReference>